<feature type="transmembrane region" description="Helical" evidence="1">
    <location>
        <begin position="32"/>
        <end position="53"/>
    </location>
</feature>
<accession>A0ABW9XP62</accession>
<comment type="caution">
    <text evidence="2">The sequence shown here is derived from an EMBL/GenBank/DDBJ whole genome shotgun (WGS) entry which is preliminary data.</text>
</comment>
<sequence>MNDHSAWYIGLIVISVALLVFTVLRTGNKRSLLLYLGMSGLGYTIEFVIFILFECYAYEPKLIREDGYYDSLAGAIVSNALILPAVAVFLAVLRMGWVPIILAIAAMSGVEYLFLRIGIYEHYWWRTVYTAIGLVVYFWAAKYWFGRIMRPLRGAAHALTLYLILWAMTSPQALEIILLHGRTYGVRWFADQSHDNIAFSSSYCVVLSIIFTWLLCRRTSRRWSLYVVGTVAVLIIDMLLDASGVLASKGWWDYAYRVVTMFLTLWMGDMINKRLRSGPMPRYTR</sequence>
<feature type="transmembrane region" description="Helical" evidence="1">
    <location>
        <begin position="223"/>
        <end position="242"/>
    </location>
</feature>
<protein>
    <recommendedName>
        <fullName evidence="4">VanZ-like domain-containing protein</fullName>
    </recommendedName>
</protein>
<keyword evidence="1" id="KW-1133">Transmembrane helix</keyword>
<feature type="transmembrane region" description="Helical" evidence="1">
    <location>
        <begin position="100"/>
        <end position="117"/>
    </location>
</feature>
<evidence type="ECO:0000313" key="3">
    <source>
        <dbReference type="Proteomes" id="UP000665561"/>
    </source>
</evidence>
<feature type="transmembrane region" description="Helical" evidence="1">
    <location>
        <begin position="254"/>
        <end position="272"/>
    </location>
</feature>
<feature type="transmembrane region" description="Helical" evidence="1">
    <location>
        <begin position="157"/>
        <end position="177"/>
    </location>
</feature>
<feature type="transmembrane region" description="Helical" evidence="1">
    <location>
        <begin position="123"/>
        <end position="145"/>
    </location>
</feature>
<reference evidence="2 3" key="1">
    <citation type="submission" date="2020-01" db="EMBL/GenBank/DDBJ databases">
        <title>Paenibacillus soybeanensis sp. nov. isolated from the nodules of soybean (Glycine max(L.) Merr).</title>
        <authorList>
            <person name="Wang H."/>
        </authorList>
    </citation>
    <scope>NUCLEOTIDE SEQUENCE [LARGE SCALE GENOMIC DNA]</scope>
    <source>
        <strain evidence="2 3">T1</strain>
    </source>
</reference>
<feature type="transmembrane region" description="Helical" evidence="1">
    <location>
        <begin position="6"/>
        <end position="25"/>
    </location>
</feature>
<feature type="transmembrane region" description="Helical" evidence="1">
    <location>
        <begin position="73"/>
        <end position="93"/>
    </location>
</feature>
<dbReference type="Proteomes" id="UP000665561">
    <property type="component" value="Unassembled WGS sequence"/>
</dbReference>
<keyword evidence="3" id="KW-1185">Reference proteome</keyword>
<evidence type="ECO:0000256" key="1">
    <source>
        <dbReference type="SAM" id="Phobius"/>
    </source>
</evidence>
<feature type="transmembrane region" description="Helical" evidence="1">
    <location>
        <begin position="197"/>
        <end position="216"/>
    </location>
</feature>
<organism evidence="2 3">
    <name type="scientific">Paenibacillus glycinis</name>
    <dbReference type="NCBI Taxonomy" id="2697035"/>
    <lineage>
        <taxon>Bacteria</taxon>
        <taxon>Bacillati</taxon>
        <taxon>Bacillota</taxon>
        <taxon>Bacilli</taxon>
        <taxon>Bacillales</taxon>
        <taxon>Paenibacillaceae</taxon>
        <taxon>Paenibacillus</taxon>
    </lineage>
</organism>
<evidence type="ECO:0008006" key="4">
    <source>
        <dbReference type="Google" id="ProtNLM"/>
    </source>
</evidence>
<gene>
    <name evidence="2" type="ORF">GT019_10070</name>
</gene>
<dbReference type="RefSeq" id="WP_161743024.1">
    <property type="nucleotide sequence ID" value="NZ_JAAAMV010000005.1"/>
</dbReference>
<proteinExistence type="predicted"/>
<name>A0ABW9XP62_9BACL</name>
<dbReference type="EMBL" id="JAAAMV010000005">
    <property type="protein sequence ID" value="NBD24221.1"/>
    <property type="molecule type" value="Genomic_DNA"/>
</dbReference>
<keyword evidence="1" id="KW-0472">Membrane</keyword>
<keyword evidence="1" id="KW-0812">Transmembrane</keyword>
<evidence type="ECO:0000313" key="2">
    <source>
        <dbReference type="EMBL" id="NBD24221.1"/>
    </source>
</evidence>